<accession>A0ABR4NBF8</accession>
<keyword evidence="2 4" id="KW-0456">Lyase</keyword>
<evidence type="ECO:0000256" key="1">
    <source>
        <dbReference type="ARBA" id="ARBA00005254"/>
    </source>
</evidence>
<dbReference type="GO" id="GO:0004300">
    <property type="term" value="F:enoyl-CoA hydratase activity"/>
    <property type="evidence" value="ECO:0007669"/>
    <property type="project" value="UniProtKB-EC"/>
</dbReference>
<comment type="similarity">
    <text evidence="1 3">Belongs to the enoyl-CoA hydratase/isomerase family.</text>
</comment>
<dbReference type="PANTHER" id="PTHR11941">
    <property type="entry name" value="ENOYL-COA HYDRATASE-RELATED"/>
    <property type="match status" value="1"/>
</dbReference>
<organism evidence="4 5">
    <name type="scientific">Polyrhizophydium stewartii</name>
    <dbReference type="NCBI Taxonomy" id="2732419"/>
    <lineage>
        <taxon>Eukaryota</taxon>
        <taxon>Fungi</taxon>
        <taxon>Fungi incertae sedis</taxon>
        <taxon>Chytridiomycota</taxon>
        <taxon>Chytridiomycota incertae sedis</taxon>
        <taxon>Chytridiomycetes</taxon>
        <taxon>Rhizophydiales</taxon>
        <taxon>Rhizophydiales incertae sedis</taxon>
        <taxon>Polyrhizophydium</taxon>
    </lineage>
</organism>
<evidence type="ECO:0000256" key="2">
    <source>
        <dbReference type="ARBA" id="ARBA00023239"/>
    </source>
</evidence>
<dbReference type="InterPro" id="IPR018376">
    <property type="entry name" value="Enoyl-CoA_hyd/isom_CS"/>
</dbReference>
<evidence type="ECO:0000256" key="3">
    <source>
        <dbReference type="RuleBase" id="RU003707"/>
    </source>
</evidence>
<dbReference type="NCBIfam" id="NF004517">
    <property type="entry name" value="PRK05862.1"/>
    <property type="match status" value="1"/>
</dbReference>
<dbReference type="PANTHER" id="PTHR11941:SF54">
    <property type="entry name" value="ENOYL-COA HYDRATASE, MITOCHONDRIAL"/>
    <property type="match status" value="1"/>
</dbReference>
<evidence type="ECO:0000313" key="5">
    <source>
        <dbReference type="Proteomes" id="UP001527925"/>
    </source>
</evidence>
<evidence type="ECO:0000313" key="4">
    <source>
        <dbReference type="EMBL" id="KAL2916836.1"/>
    </source>
</evidence>
<dbReference type="InterPro" id="IPR001753">
    <property type="entry name" value="Enoyl-CoA_hydra/iso"/>
</dbReference>
<dbReference type="PROSITE" id="PS00166">
    <property type="entry name" value="ENOYL_COA_HYDRATASE"/>
    <property type="match status" value="1"/>
</dbReference>
<dbReference type="Gene3D" id="1.10.12.10">
    <property type="entry name" value="Lyase 2-enoyl-coa Hydratase, Chain A, domain 2"/>
    <property type="match status" value="1"/>
</dbReference>
<dbReference type="Pfam" id="PF00378">
    <property type="entry name" value="ECH_1"/>
    <property type="match status" value="1"/>
</dbReference>
<dbReference type="SUPFAM" id="SSF52096">
    <property type="entry name" value="ClpP/crotonase"/>
    <property type="match status" value="1"/>
</dbReference>
<name>A0ABR4NBF8_9FUNG</name>
<keyword evidence="5" id="KW-1185">Reference proteome</keyword>
<sequence>MIFKTLAARPLAAARAAAIAAPRARMFSVSSIAAKEYENIKTERDGRVAIVTLNRPKALNALNAALMKELNEALREFDADNEVGAIVLTGSEKAFAAGADIKEMKDNNFVQNFKNNFLGGWADITTIRKPIIAAVNGFALGGGCEVAMMCDIIYAGDKAKFGQPEIKLGTIPGAGGTQRLTQAVGKAKAMDLVLTGNMISAEEALQSGLVAKVFPADQLVAEAVKSAKTIASYSLPIVMMAKEAVNKSFELTLSEGLHLERRFFQASFGTKDQKEGMAAFSEKRAPNFTHE</sequence>
<dbReference type="CDD" id="cd06558">
    <property type="entry name" value="crotonase-like"/>
    <property type="match status" value="1"/>
</dbReference>
<dbReference type="InterPro" id="IPR014748">
    <property type="entry name" value="Enoyl-CoA_hydra_C"/>
</dbReference>
<dbReference type="EC" id="4.2.1.17" evidence="4"/>
<dbReference type="InterPro" id="IPR029045">
    <property type="entry name" value="ClpP/crotonase-like_dom_sf"/>
</dbReference>
<dbReference type="Proteomes" id="UP001527925">
    <property type="component" value="Unassembled WGS sequence"/>
</dbReference>
<dbReference type="EMBL" id="JADGIZ020000014">
    <property type="protein sequence ID" value="KAL2916836.1"/>
    <property type="molecule type" value="Genomic_DNA"/>
</dbReference>
<dbReference type="Gene3D" id="3.90.226.10">
    <property type="entry name" value="2-enoyl-CoA Hydratase, Chain A, domain 1"/>
    <property type="match status" value="1"/>
</dbReference>
<reference evidence="4 5" key="1">
    <citation type="submission" date="2023-09" db="EMBL/GenBank/DDBJ databases">
        <title>Pangenome analysis of Batrachochytrium dendrobatidis and related Chytrids.</title>
        <authorList>
            <person name="Yacoub M.N."/>
            <person name="Stajich J.E."/>
            <person name="James T.Y."/>
        </authorList>
    </citation>
    <scope>NUCLEOTIDE SEQUENCE [LARGE SCALE GENOMIC DNA]</scope>
    <source>
        <strain evidence="4 5">JEL0888</strain>
    </source>
</reference>
<gene>
    <name evidence="4" type="primary">FADB1</name>
    <name evidence="4" type="ORF">HK105_203615</name>
</gene>
<proteinExistence type="inferred from homology"/>
<comment type="caution">
    <text evidence="4">The sequence shown here is derived from an EMBL/GenBank/DDBJ whole genome shotgun (WGS) entry which is preliminary data.</text>
</comment>
<protein>
    <submittedName>
        <fullName evidence="4">Fatty acid oxidation complex subunit alpha</fullName>
        <ecNumber evidence="4">4.2.1.17</ecNumber>
    </submittedName>
</protein>